<accession>A0AB33AA23</accession>
<feature type="domain" description="Xaa-Pro dipeptidyl-peptidase C-terminal" evidence="3">
    <location>
        <begin position="393"/>
        <end position="661"/>
    </location>
</feature>
<evidence type="ECO:0000313" key="5">
    <source>
        <dbReference type="Proteomes" id="UP000013961"/>
    </source>
</evidence>
<dbReference type="AlphaFoldDB" id="A0AB33AA23"/>
<dbReference type="KEGG" id="mabb:MASS_2083"/>
<sequence length="673" mass="72796">MNLQASQGNDAPVREETAVTTAKHRSVRDALPALDTALTGADLAEQWTATADGPSRYPRVSFTPNVSIALSDGTVLKAQVFRPADADGTPVAERLPVLLNLTPYNKSITHLAAWLLRGLRRLGVTVPDVPPRNPRLFELSELARALPGGGLATFGVNDALIRSGYVQAVIDVRGTGASSGDWGMFDDVEQRDTAEVVAWAQAQPWCDGSVGMYGISYCSINSLQAAGNRVPGLGAVFAVEPVSDISRDLMKTGGAQTFFMPLWMLAVALGKWLPSPSDVVRGGIAPGWLAGRLRAPLNRVIRYIFEGLRGRGTLIDNDEYFRQISPRFEDIEIPTFVYGAWDDIFGPAALRIHRRISMPDGRFQVIINEGYHGSPGSQLGRPDGPPRLDVLQRAWFDKWLKGIDNGIDRYGPVTLQQQNGGWHTLETYPRPEAVPQRFYLDAEPSGFAAHTSLDGSLGAAAPRGRTEHRLHRRPGLLKSPTTSRLMSGMTAALGTSGLKDSRYFERGALTFTSAAATEPWVISGPLNLHLRTRANGAEAFWVVSVTDVAPDGFSRMLAEGALLTSRRAVDEAKSVRGVDGDYLSPWHPTGKGQKMPVEPGVSTTLDIDLTEVDAMIKTGHRLRVVISAASLPRYIPSIPELWASRHGQSVVLDPDQPSYLVAPVVIGARAGAA</sequence>
<evidence type="ECO:0000259" key="3">
    <source>
        <dbReference type="SMART" id="SM00939"/>
    </source>
</evidence>
<name>A0AB33AA23_9MYCO</name>
<dbReference type="Pfam" id="PF02129">
    <property type="entry name" value="Peptidase_S15"/>
    <property type="match status" value="1"/>
</dbReference>
<dbReference type="EMBL" id="CP004374">
    <property type="protein sequence ID" value="AGM28685.1"/>
    <property type="molecule type" value="Genomic_DNA"/>
</dbReference>
<evidence type="ECO:0000256" key="1">
    <source>
        <dbReference type="ARBA" id="ARBA00022801"/>
    </source>
</evidence>
<dbReference type="InterPro" id="IPR000383">
    <property type="entry name" value="Xaa-Pro-like_dom"/>
</dbReference>
<dbReference type="InterPro" id="IPR013736">
    <property type="entry name" value="Xaa-Pro_dipept_C"/>
</dbReference>
<dbReference type="InterPro" id="IPR029058">
    <property type="entry name" value="AB_hydrolase_fold"/>
</dbReference>
<protein>
    <submittedName>
        <fullName evidence="4">Peptidase</fullName>
    </submittedName>
</protein>
<dbReference type="SMART" id="SM00939">
    <property type="entry name" value="PepX_C"/>
    <property type="match status" value="1"/>
</dbReference>
<dbReference type="SUPFAM" id="SSF53474">
    <property type="entry name" value="alpha/beta-Hydrolases"/>
    <property type="match status" value="1"/>
</dbReference>
<keyword evidence="1" id="KW-0378">Hydrolase</keyword>
<organism evidence="4 5">
    <name type="scientific">Mycobacteroides abscessus subsp. bolletii 50594</name>
    <dbReference type="NCBI Taxonomy" id="1303024"/>
    <lineage>
        <taxon>Bacteria</taxon>
        <taxon>Bacillati</taxon>
        <taxon>Actinomycetota</taxon>
        <taxon>Actinomycetes</taxon>
        <taxon>Mycobacteriales</taxon>
        <taxon>Mycobacteriaceae</taxon>
        <taxon>Mycobacteroides</taxon>
        <taxon>Mycobacteroides abscessus</taxon>
    </lineage>
</organism>
<dbReference type="Proteomes" id="UP000013961">
    <property type="component" value="Chromosome"/>
</dbReference>
<dbReference type="InterPro" id="IPR008979">
    <property type="entry name" value="Galactose-bd-like_sf"/>
</dbReference>
<dbReference type="Gene3D" id="2.60.120.260">
    <property type="entry name" value="Galactose-binding domain-like"/>
    <property type="match status" value="1"/>
</dbReference>
<dbReference type="Pfam" id="PF08530">
    <property type="entry name" value="PepX_C"/>
    <property type="match status" value="1"/>
</dbReference>
<evidence type="ECO:0000313" key="4">
    <source>
        <dbReference type="EMBL" id="AGM28685.1"/>
    </source>
</evidence>
<dbReference type="SUPFAM" id="SSF49785">
    <property type="entry name" value="Galactose-binding domain-like"/>
    <property type="match status" value="1"/>
</dbReference>
<evidence type="ECO:0000256" key="2">
    <source>
        <dbReference type="SAM" id="MobiDB-lite"/>
    </source>
</evidence>
<feature type="region of interest" description="Disordered" evidence="2">
    <location>
        <begin position="1"/>
        <end position="22"/>
    </location>
</feature>
<gene>
    <name evidence="4" type="ORF">MASS_2083</name>
</gene>
<proteinExistence type="predicted"/>
<reference evidence="4 5" key="1">
    <citation type="journal article" date="2013" name="Genome Announc.">
        <title>Complete Genome Sequence of Mycobacterium massiliense Clinical Strain Asan 50594, Belonging to the Type II Genotype.</title>
        <authorList>
            <person name="Kim B.J."/>
            <person name="Kim B.R."/>
            <person name="Hong S.H."/>
            <person name="Seok S.H."/>
            <person name="Kook Y.H."/>
            <person name="Kim B.J."/>
        </authorList>
    </citation>
    <scope>NUCLEOTIDE SEQUENCE [LARGE SCALE GENOMIC DNA]</scope>
    <source>
        <strain evidence="4 5">50594</strain>
    </source>
</reference>
<feature type="region of interest" description="Disordered" evidence="2">
    <location>
        <begin position="451"/>
        <end position="479"/>
    </location>
</feature>
<dbReference type="InterPro" id="IPR005674">
    <property type="entry name" value="CocE/Ser_esterase"/>
</dbReference>
<dbReference type="NCBIfam" id="TIGR00976">
    <property type="entry name" value="CocE_NonD"/>
    <property type="match status" value="1"/>
</dbReference>
<feature type="compositionally biased region" description="Basic residues" evidence="2">
    <location>
        <begin position="466"/>
        <end position="475"/>
    </location>
</feature>
<dbReference type="Gene3D" id="3.40.50.1820">
    <property type="entry name" value="alpha/beta hydrolase"/>
    <property type="match status" value="1"/>
</dbReference>
<dbReference type="GO" id="GO:0008239">
    <property type="term" value="F:dipeptidyl-peptidase activity"/>
    <property type="evidence" value="ECO:0007669"/>
    <property type="project" value="InterPro"/>
</dbReference>